<dbReference type="Proteomes" id="UP001597216">
    <property type="component" value="Unassembled WGS sequence"/>
</dbReference>
<keyword evidence="3" id="KW-1185">Reference proteome</keyword>
<evidence type="ECO:0000259" key="1">
    <source>
        <dbReference type="Pfam" id="PF07858"/>
    </source>
</evidence>
<gene>
    <name evidence="2" type="ORF">ACFQ27_01625</name>
</gene>
<dbReference type="InterPro" id="IPR013100">
    <property type="entry name" value="LEH"/>
</dbReference>
<reference evidence="3" key="1">
    <citation type="journal article" date="2019" name="Int. J. Syst. Evol. Microbiol.">
        <title>The Global Catalogue of Microorganisms (GCM) 10K type strain sequencing project: providing services to taxonomists for standard genome sequencing and annotation.</title>
        <authorList>
            <consortium name="The Broad Institute Genomics Platform"/>
            <consortium name="The Broad Institute Genome Sequencing Center for Infectious Disease"/>
            <person name="Wu L."/>
            <person name="Ma J."/>
        </authorList>
    </citation>
    <scope>NUCLEOTIDE SEQUENCE [LARGE SCALE GENOMIC DNA]</scope>
    <source>
        <strain evidence="3">CCUG 55074</strain>
    </source>
</reference>
<dbReference type="Gene3D" id="3.10.450.50">
    <property type="match status" value="1"/>
</dbReference>
<proteinExistence type="predicted"/>
<dbReference type="RefSeq" id="WP_374346696.1">
    <property type="nucleotide sequence ID" value="NZ_JBHTLQ010000003.1"/>
</dbReference>
<name>A0ABW3SZ82_9CAUL</name>
<dbReference type="EMBL" id="JBHTLQ010000003">
    <property type="protein sequence ID" value="MFD1189266.1"/>
    <property type="molecule type" value="Genomic_DNA"/>
</dbReference>
<protein>
    <submittedName>
        <fullName evidence="2">Limonene-1,2-epoxide hydrolase family protein</fullName>
    </submittedName>
</protein>
<dbReference type="SUPFAM" id="SSF54427">
    <property type="entry name" value="NTF2-like"/>
    <property type="match status" value="1"/>
</dbReference>
<dbReference type="Pfam" id="PF07858">
    <property type="entry name" value="LEH"/>
    <property type="match status" value="1"/>
</dbReference>
<keyword evidence="2" id="KW-0378">Hydrolase</keyword>
<dbReference type="InterPro" id="IPR032710">
    <property type="entry name" value="NTF2-like_dom_sf"/>
</dbReference>
<evidence type="ECO:0000313" key="2">
    <source>
        <dbReference type="EMBL" id="MFD1189266.1"/>
    </source>
</evidence>
<sequence>MTESAGPMATIEAFLKAAGEKDWETALPFISDDCEYVNIPMSRVKGPAGVRAVLEPFFAPTIENDLKVVQTIIQGDWVFTERLDRHRLPDKWVELPVAGMFQVRDGKITAWREYFDLATIMKEWPSA</sequence>
<dbReference type="GO" id="GO:0016787">
    <property type="term" value="F:hydrolase activity"/>
    <property type="evidence" value="ECO:0007669"/>
    <property type="project" value="UniProtKB-KW"/>
</dbReference>
<accession>A0ABW3SZ82</accession>
<comment type="caution">
    <text evidence="2">The sequence shown here is derived from an EMBL/GenBank/DDBJ whole genome shotgun (WGS) entry which is preliminary data.</text>
</comment>
<organism evidence="2 3">
    <name type="scientific">Phenylobacterium conjunctum</name>
    <dbReference type="NCBI Taxonomy" id="1298959"/>
    <lineage>
        <taxon>Bacteria</taxon>
        <taxon>Pseudomonadati</taxon>
        <taxon>Pseudomonadota</taxon>
        <taxon>Alphaproteobacteria</taxon>
        <taxon>Caulobacterales</taxon>
        <taxon>Caulobacteraceae</taxon>
        <taxon>Phenylobacterium</taxon>
    </lineage>
</organism>
<feature type="domain" description="Limonene-1,2-epoxide hydrolase" evidence="1">
    <location>
        <begin position="8"/>
        <end position="125"/>
    </location>
</feature>
<evidence type="ECO:0000313" key="3">
    <source>
        <dbReference type="Proteomes" id="UP001597216"/>
    </source>
</evidence>